<accession>A0AAD5XA51</accession>
<evidence type="ECO:0000313" key="2">
    <source>
        <dbReference type="Proteomes" id="UP001211907"/>
    </source>
</evidence>
<name>A0AAD5XA51_9FUNG</name>
<organism evidence="1 2">
    <name type="scientific">Physocladia obscura</name>
    <dbReference type="NCBI Taxonomy" id="109957"/>
    <lineage>
        <taxon>Eukaryota</taxon>
        <taxon>Fungi</taxon>
        <taxon>Fungi incertae sedis</taxon>
        <taxon>Chytridiomycota</taxon>
        <taxon>Chytridiomycota incertae sedis</taxon>
        <taxon>Chytridiomycetes</taxon>
        <taxon>Chytridiales</taxon>
        <taxon>Chytriomycetaceae</taxon>
        <taxon>Physocladia</taxon>
    </lineage>
</organism>
<keyword evidence="2" id="KW-1185">Reference proteome</keyword>
<proteinExistence type="predicted"/>
<evidence type="ECO:0000313" key="1">
    <source>
        <dbReference type="EMBL" id="KAJ3082849.1"/>
    </source>
</evidence>
<reference evidence="1" key="1">
    <citation type="submission" date="2020-05" db="EMBL/GenBank/DDBJ databases">
        <title>Phylogenomic resolution of chytrid fungi.</title>
        <authorList>
            <person name="Stajich J.E."/>
            <person name="Amses K."/>
            <person name="Simmons R."/>
            <person name="Seto K."/>
            <person name="Myers J."/>
            <person name="Bonds A."/>
            <person name="Quandt C.A."/>
            <person name="Barry K."/>
            <person name="Liu P."/>
            <person name="Grigoriev I."/>
            <person name="Longcore J.E."/>
            <person name="James T.Y."/>
        </authorList>
    </citation>
    <scope>NUCLEOTIDE SEQUENCE</scope>
    <source>
        <strain evidence="1">JEL0513</strain>
    </source>
</reference>
<dbReference type="EMBL" id="JADGJH010004961">
    <property type="protein sequence ID" value="KAJ3082849.1"/>
    <property type="molecule type" value="Genomic_DNA"/>
</dbReference>
<protein>
    <submittedName>
        <fullName evidence="1">Uncharacterized protein</fullName>
    </submittedName>
</protein>
<dbReference type="Proteomes" id="UP001211907">
    <property type="component" value="Unassembled WGS sequence"/>
</dbReference>
<comment type="caution">
    <text evidence="1">The sequence shown here is derived from an EMBL/GenBank/DDBJ whole genome shotgun (WGS) entry which is preliminary data.</text>
</comment>
<gene>
    <name evidence="1" type="ORF">HK100_009577</name>
</gene>
<dbReference type="AlphaFoldDB" id="A0AAD5XA51"/>
<sequence length="213" mass="23119">MSNEPVSHVNSLEFNGSVETDFFAISEADNKFDVVLDRKQVCNVIDSGYGEKSGKVIGFLFSLMRLGQGVRELASLAENANVVVIVAVADGGESLAGPLDGIVLVLGGGVLVEFSPLRESGGTNSLGLVTRKSRPCTTDTPLMKAAVSRAADSRRDTSTTSDAAWRRLGARELDHPADKYCRRDPQQPLRERRVLLLPFKPQVFFHSNPIHPI</sequence>